<feature type="transmembrane region" description="Helical" evidence="1">
    <location>
        <begin position="119"/>
        <end position="138"/>
    </location>
</feature>
<evidence type="ECO:0000256" key="1">
    <source>
        <dbReference type="SAM" id="Phobius"/>
    </source>
</evidence>
<protein>
    <submittedName>
        <fullName evidence="2">Uncharacterized protein</fullName>
    </submittedName>
</protein>
<keyword evidence="3" id="KW-1185">Reference proteome</keyword>
<dbReference type="Proteomes" id="UP001623232">
    <property type="component" value="Chromosome"/>
</dbReference>
<dbReference type="EMBL" id="CP123584">
    <property type="protein sequence ID" value="WZK89941.1"/>
    <property type="molecule type" value="Genomic_DNA"/>
</dbReference>
<proteinExistence type="predicted"/>
<organism evidence="2 3">
    <name type="scientific">Aliisedimentitalea scapharcae</name>
    <dbReference type="NCBI Taxonomy" id="1524259"/>
    <lineage>
        <taxon>Bacteria</taxon>
        <taxon>Pseudomonadati</taxon>
        <taxon>Pseudomonadota</taxon>
        <taxon>Alphaproteobacteria</taxon>
        <taxon>Rhodobacterales</taxon>
        <taxon>Roseobacteraceae</taxon>
        <taxon>Aliisedimentitalea</taxon>
    </lineage>
</organism>
<sequence length="210" mass="22519">MALTGIPSQWPRTLSVLGLGSILLLLLSDLANLAKPAEPQTWQALAYLGLEAPSVAAIEVLVFLFASCVAGEAVMLMGMAAQRKSPVHLRRFAVVKFIAVEGNEVWGQHFSEAERKFELFNGLGAAALLMGLSIGIHMLLDGQWLYGTCFVIGGPVVSCGFFSFSRDSYLGFSAIMDAIIEAQPPNTQSQYSENAIGELIGEHTASKETP</sequence>
<keyword evidence="1" id="KW-0472">Membrane</keyword>
<reference evidence="2 3" key="1">
    <citation type="submission" date="2023-04" db="EMBL/GenBank/DDBJ databases">
        <title>Complete genome sequence of Alisedimentitalea scapharcae.</title>
        <authorList>
            <person name="Rong J.-C."/>
            <person name="Yi M.-L."/>
            <person name="Zhao Q."/>
        </authorList>
    </citation>
    <scope>NUCLEOTIDE SEQUENCE [LARGE SCALE GENOMIC DNA]</scope>
    <source>
        <strain evidence="2 3">KCTC 42119</strain>
    </source>
</reference>
<feature type="transmembrane region" description="Helical" evidence="1">
    <location>
        <begin position="144"/>
        <end position="164"/>
    </location>
</feature>
<accession>A0ABZ2XV26</accession>
<name>A0ABZ2XV26_9RHOB</name>
<keyword evidence="1" id="KW-0812">Transmembrane</keyword>
<evidence type="ECO:0000313" key="2">
    <source>
        <dbReference type="EMBL" id="WZK89941.1"/>
    </source>
</evidence>
<gene>
    <name evidence="2" type="ORF">QEZ52_05180</name>
</gene>
<evidence type="ECO:0000313" key="3">
    <source>
        <dbReference type="Proteomes" id="UP001623232"/>
    </source>
</evidence>
<feature type="transmembrane region" description="Helical" evidence="1">
    <location>
        <begin position="60"/>
        <end position="81"/>
    </location>
</feature>
<keyword evidence="1" id="KW-1133">Transmembrane helix</keyword>
<dbReference type="RefSeq" id="WP_406648427.1">
    <property type="nucleotide sequence ID" value="NZ_CP123584.1"/>
</dbReference>